<name>A0AAV6U943_9ARAC</name>
<keyword evidence="4 12" id="KW-0863">Zinc-finger</keyword>
<evidence type="ECO:0000256" key="4">
    <source>
        <dbReference type="ARBA" id="ARBA00022771"/>
    </source>
</evidence>
<keyword evidence="11" id="KW-0131">Cell cycle</keyword>
<dbReference type="InterPro" id="IPR026516">
    <property type="entry name" value="THAP1/10"/>
</dbReference>
<proteinExistence type="inferred from homology"/>
<keyword evidence="3" id="KW-0479">Metal-binding</keyword>
<evidence type="ECO:0000256" key="10">
    <source>
        <dbReference type="ARBA" id="ARBA00023242"/>
    </source>
</evidence>
<dbReference type="EMBL" id="JAFNEN010000565">
    <property type="protein sequence ID" value="KAG8180388.1"/>
    <property type="molecule type" value="Genomic_DNA"/>
</dbReference>
<evidence type="ECO:0000256" key="8">
    <source>
        <dbReference type="ARBA" id="ARBA00023125"/>
    </source>
</evidence>
<feature type="domain" description="THAP-type" evidence="14">
    <location>
        <begin position="1"/>
        <end position="80"/>
    </location>
</feature>
<dbReference type="Proteomes" id="UP000827092">
    <property type="component" value="Unassembled WGS sequence"/>
</dbReference>
<dbReference type="PROSITE" id="PS50950">
    <property type="entry name" value="ZF_THAP"/>
    <property type="match status" value="1"/>
</dbReference>
<dbReference type="InterPro" id="IPR038441">
    <property type="entry name" value="THAP_Znf_sf"/>
</dbReference>
<protein>
    <recommendedName>
        <fullName evidence="14">THAP-type domain-containing protein</fullName>
    </recommendedName>
</protein>
<sequence length="352" mass="40693">MPKFCCVPFCKRNNRVHSNLSFHEFPSKLDLRNEWIKVIPIKDFVPRDHSAICSRHFQVSDFIHYKTKKALKRGTVPSVFIDQPSHKRPQGKYLCRILKRGNEDNENCAGEKSKEMSPSKLEQANLLMDFHNTSLDLHSETTVTTIIPKRDIENKNTQENKLTQTKVTFDALNKNQIEVKRLQRLLAARNKRIDSLQSNLNEAKEKLSYFETDTHFKNLGKMKAQLDAGVATKQVEFVLNQVNNFDKTKPRWPDNILRECVLFHASSPAGYRHIQQKEILDLPCTRTLQRFLGPANGAVEFTFSIKEDLTEEVNELESTEEWESLIANEIDTAQQDMNIEQFIDSISETSNI</sequence>
<dbReference type="GO" id="GO:0008270">
    <property type="term" value="F:zinc ion binding"/>
    <property type="evidence" value="ECO:0007669"/>
    <property type="project" value="UniProtKB-KW"/>
</dbReference>
<evidence type="ECO:0000256" key="5">
    <source>
        <dbReference type="ARBA" id="ARBA00022833"/>
    </source>
</evidence>
<gene>
    <name evidence="15" type="ORF">JTE90_025438</name>
</gene>
<keyword evidence="7 13" id="KW-0175">Coiled coil</keyword>
<dbReference type="GO" id="GO:0043565">
    <property type="term" value="F:sequence-specific DNA binding"/>
    <property type="evidence" value="ECO:0007669"/>
    <property type="project" value="InterPro"/>
</dbReference>
<evidence type="ECO:0000256" key="2">
    <source>
        <dbReference type="ARBA" id="ARBA00006177"/>
    </source>
</evidence>
<dbReference type="Gene3D" id="6.20.210.20">
    <property type="entry name" value="THAP domain"/>
    <property type="match status" value="1"/>
</dbReference>
<dbReference type="SUPFAM" id="SSF57716">
    <property type="entry name" value="Glucocorticoid receptor-like (DNA-binding domain)"/>
    <property type="match status" value="1"/>
</dbReference>
<evidence type="ECO:0000256" key="13">
    <source>
        <dbReference type="SAM" id="Coils"/>
    </source>
</evidence>
<evidence type="ECO:0000256" key="6">
    <source>
        <dbReference type="ARBA" id="ARBA00023015"/>
    </source>
</evidence>
<keyword evidence="9" id="KW-0804">Transcription</keyword>
<dbReference type="InterPro" id="IPR006612">
    <property type="entry name" value="THAP_Znf"/>
</dbReference>
<evidence type="ECO:0000259" key="14">
    <source>
        <dbReference type="PROSITE" id="PS50950"/>
    </source>
</evidence>
<keyword evidence="5" id="KW-0862">Zinc</keyword>
<comment type="similarity">
    <text evidence="2">Belongs to the THAP1 family.</text>
</comment>
<keyword evidence="10" id="KW-0539">Nucleus</keyword>
<dbReference type="AlphaFoldDB" id="A0AAV6U943"/>
<evidence type="ECO:0000313" key="16">
    <source>
        <dbReference type="Proteomes" id="UP000827092"/>
    </source>
</evidence>
<evidence type="ECO:0000313" key="15">
    <source>
        <dbReference type="EMBL" id="KAG8180388.1"/>
    </source>
</evidence>
<evidence type="ECO:0000256" key="9">
    <source>
        <dbReference type="ARBA" id="ARBA00023163"/>
    </source>
</evidence>
<evidence type="ECO:0000256" key="1">
    <source>
        <dbReference type="ARBA" id="ARBA00004642"/>
    </source>
</evidence>
<keyword evidence="16" id="KW-1185">Reference proteome</keyword>
<comment type="subcellular location">
    <subcellularLocation>
        <location evidence="1">Nucleus</location>
        <location evidence="1">Nucleoplasm</location>
    </subcellularLocation>
</comment>
<feature type="coiled-coil region" evidence="13">
    <location>
        <begin position="179"/>
        <end position="213"/>
    </location>
</feature>
<dbReference type="Pfam" id="PF05485">
    <property type="entry name" value="THAP"/>
    <property type="match status" value="1"/>
</dbReference>
<evidence type="ECO:0000256" key="11">
    <source>
        <dbReference type="ARBA" id="ARBA00023306"/>
    </source>
</evidence>
<comment type="caution">
    <text evidence="15">The sequence shown here is derived from an EMBL/GenBank/DDBJ whole genome shotgun (WGS) entry which is preliminary data.</text>
</comment>
<dbReference type="SMART" id="SM00692">
    <property type="entry name" value="DM3"/>
    <property type="match status" value="1"/>
</dbReference>
<evidence type="ECO:0000256" key="3">
    <source>
        <dbReference type="ARBA" id="ARBA00022723"/>
    </source>
</evidence>
<organism evidence="15 16">
    <name type="scientific">Oedothorax gibbosus</name>
    <dbReference type="NCBI Taxonomy" id="931172"/>
    <lineage>
        <taxon>Eukaryota</taxon>
        <taxon>Metazoa</taxon>
        <taxon>Ecdysozoa</taxon>
        <taxon>Arthropoda</taxon>
        <taxon>Chelicerata</taxon>
        <taxon>Arachnida</taxon>
        <taxon>Araneae</taxon>
        <taxon>Araneomorphae</taxon>
        <taxon>Entelegynae</taxon>
        <taxon>Araneoidea</taxon>
        <taxon>Linyphiidae</taxon>
        <taxon>Erigoninae</taxon>
        <taxon>Oedothorax</taxon>
    </lineage>
</organism>
<keyword evidence="6" id="KW-0805">Transcription regulation</keyword>
<dbReference type="SMART" id="SM00980">
    <property type="entry name" value="THAP"/>
    <property type="match status" value="1"/>
</dbReference>
<dbReference type="PANTHER" id="PTHR46600">
    <property type="entry name" value="THAP DOMAIN-CONTAINING"/>
    <property type="match status" value="1"/>
</dbReference>
<reference evidence="15 16" key="1">
    <citation type="journal article" date="2022" name="Nat. Ecol. Evol.">
        <title>A masculinizing supergene underlies an exaggerated male reproductive morph in a spider.</title>
        <authorList>
            <person name="Hendrickx F."/>
            <person name="De Corte Z."/>
            <person name="Sonet G."/>
            <person name="Van Belleghem S.M."/>
            <person name="Kostlbacher S."/>
            <person name="Vangestel C."/>
        </authorList>
    </citation>
    <scope>NUCLEOTIDE SEQUENCE [LARGE SCALE GENOMIC DNA]</scope>
    <source>
        <strain evidence="15">W744_W776</strain>
    </source>
</reference>
<accession>A0AAV6U943</accession>
<dbReference type="PANTHER" id="PTHR46600:SF1">
    <property type="entry name" value="THAP DOMAIN-CONTAINING PROTEIN 1"/>
    <property type="match status" value="1"/>
</dbReference>
<keyword evidence="8 12" id="KW-0238">DNA-binding</keyword>
<dbReference type="GO" id="GO:0005654">
    <property type="term" value="C:nucleoplasm"/>
    <property type="evidence" value="ECO:0007669"/>
    <property type="project" value="UniProtKB-SubCell"/>
</dbReference>
<evidence type="ECO:0000256" key="7">
    <source>
        <dbReference type="ARBA" id="ARBA00023054"/>
    </source>
</evidence>
<evidence type="ECO:0000256" key="12">
    <source>
        <dbReference type="PROSITE-ProRule" id="PRU00309"/>
    </source>
</evidence>